<organism evidence="6 7">
    <name type="scientific">Stylonychia lemnae</name>
    <name type="common">Ciliate</name>
    <dbReference type="NCBI Taxonomy" id="5949"/>
    <lineage>
        <taxon>Eukaryota</taxon>
        <taxon>Sar</taxon>
        <taxon>Alveolata</taxon>
        <taxon>Ciliophora</taxon>
        <taxon>Intramacronucleata</taxon>
        <taxon>Spirotrichea</taxon>
        <taxon>Stichotrichia</taxon>
        <taxon>Sporadotrichida</taxon>
        <taxon>Oxytrichidae</taxon>
        <taxon>Stylonychinae</taxon>
        <taxon>Stylonychia</taxon>
    </lineage>
</organism>
<evidence type="ECO:0000256" key="1">
    <source>
        <dbReference type="ARBA" id="ARBA00022574"/>
    </source>
</evidence>
<dbReference type="InterPro" id="IPR036322">
    <property type="entry name" value="WD40_repeat_dom_sf"/>
</dbReference>
<dbReference type="InterPro" id="IPR055442">
    <property type="entry name" value="Beta-prop_EML-like_2nd"/>
</dbReference>
<proteinExistence type="predicted"/>
<feature type="compositionally biased region" description="Polar residues" evidence="4">
    <location>
        <begin position="142"/>
        <end position="153"/>
    </location>
</feature>
<feature type="compositionally biased region" description="Polar residues" evidence="4">
    <location>
        <begin position="49"/>
        <end position="58"/>
    </location>
</feature>
<dbReference type="Gene3D" id="2.130.10.10">
    <property type="entry name" value="YVTN repeat-like/Quinoprotein amine dehydrogenase"/>
    <property type="match status" value="2"/>
</dbReference>
<dbReference type="PANTHER" id="PTHR13720:SF33">
    <property type="entry name" value="HELP DOMAIN-CONTAINING PROTEIN"/>
    <property type="match status" value="1"/>
</dbReference>
<accession>A0A078AE90</accession>
<keyword evidence="2" id="KW-0677">Repeat</keyword>
<dbReference type="OMA" id="ESHERTF"/>
<evidence type="ECO:0000313" key="7">
    <source>
        <dbReference type="Proteomes" id="UP000039865"/>
    </source>
</evidence>
<dbReference type="AlphaFoldDB" id="A0A078AE90"/>
<dbReference type="PANTHER" id="PTHR13720">
    <property type="entry name" value="WD-40 REPEAT PROTEIN"/>
    <property type="match status" value="1"/>
</dbReference>
<dbReference type="OrthoDB" id="47802at2759"/>
<feature type="compositionally biased region" description="Polar residues" evidence="4">
    <location>
        <begin position="114"/>
        <end position="135"/>
    </location>
</feature>
<feature type="compositionally biased region" description="Polar residues" evidence="4">
    <location>
        <begin position="172"/>
        <end position="237"/>
    </location>
</feature>
<feature type="compositionally biased region" description="Basic and acidic residues" evidence="4">
    <location>
        <begin position="979"/>
        <end position="996"/>
    </location>
</feature>
<feature type="domain" description="EML-like second beta-propeller" evidence="5">
    <location>
        <begin position="669"/>
        <end position="946"/>
    </location>
</feature>
<evidence type="ECO:0000313" key="6">
    <source>
        <dbReference type="EMBL" id="CDW80510.1"/>
    </source>
</evidence>
<feature type="region of interest" description="Disordered" evidence="4">
    <location>
        <begin position="47"/>
        <end position="272"/>
    </location>
</feature>
<dbReference type="Pfam" id="PF23414">
    <property type="entry name" value="Beta-prop_EML_2"/>
    <property type="match status" value="1"/>
</dbReference>
<dbReference type="InterPro" id="IPR050630">
    <property type="entry name" value="WD_repeat_EMAP"/>
</dbReference>
<feature type="compositionally biased region" description="Polar residues" evidence="4">
    <location>
        <begin position="69"/>
        <end position="88"/>
    </location>
</feature>
<dbReference type="Proteomes" id="UP000039865">
    <property type="component" value="Unassembled WGS sequence"/>
</dbReference>
<feature type="repeat" description="WD" evidence="3">
    <location>
        <begin position="798"/>
        <end position="831"/>
    </location>
</feature>
<keyword evidence="7" id="KW-1185">Reference proteome</keyword>
<evidence type="ECO:0000256" key="2">
    <source>
        <dbReference type="ARBA" id="ARBA00022737"/>
    </source>
</evidence>
<gene>
    <name evidence="6" type="primary">Contig2758.g2958</name>
    <name evidence="6" type="ORF">STYLEM_9510</name>
</gene>
<evidence type="ECO:0000256" key="3">
    <source>
        <dbReference type="PROSITE-ProRule" id="PRU00221"/>
    </source>
</evidence>
<evidence type="ECO:0000259" key="5">
    <source>
        <dbReference type="Pfam" id="PF23414"/>
    </source>
</evidence>
<dbReference type="PROSITE" id="PS50082">
    <property type="entry name" value="WD_REPEATS_2"/>
    <property type="match status" value="1"/>
</dbReference>
<dbReference type="InterPro" id="IPR001680">
    <property type="entry name" value="WD40_rpt"/>
</dbReference>
<dbReference type="SUPFAM" id="SSF50978">
    <property type="entry name" value="WD40 repeat-like"/>
    <property type="match status" value="1"/>
</dbReference>
<dbReference type="EMBL" id="CCKQ01009042">
    <property type="protein sequence ID" value="CDW80510.1"/>
    <property type="molecule type" value="Genomic_DNA"/>
</dbReference>
<protein>
    <submittedName>
        <fullName evidence="6">Echinoderm microtubule-associated 6</fullName>
    </submittedName>
</protein>
<reference evidence="6 7" key="1">
    <citation type="submission" date="2014-06" db="EMBL/GenBank/DDBJ databases">
        <authorList>
            <person name="Swart Estienne"/>
        </authorList>
    </citation>
    <scope>NUCLEOTIDE SEQUENCE [LARGE SCALE GENOMIC DNA]</scope>
    <source>
        <strain evidence="6 7">130c</strain>
    </source>
</reference>
<dbReference type="SMART" id="SM00320">
    <property type="entry name" value="WD40"/>
    <property type="match status" value="10"/>
</dbReference>
<name>A0A078AE90_STYLE</name>
<sequence>MLVESQQLLLEQFFNKSLEPYLQMIDQLKIRQKEKEAEIIEIEKKQQKSVTGNASTAGTKAGYRPGVLNTRTQINRTSLTSAKGSKVNTPREGSKAIGRQPTQTSAAGRERSKTPSANMSGTRGFQNKLNQSMHTNRGKDGLNQTAISSNGRQSFGGGTRANSNTRNDHQSQTRGQNSAIKGSSSRLVQPSSTKNQLNSSMNFDQKSRNGSKQGRADTASQISRAGSNSRKNQQESLFNAKYGSNRKEISQTEGNTRRPSGNLRDNTDTSKFNLKDPLNQFFENAIQASFGRISTYVYAPDQKPVRDDPTIKPNVNFKLTYVPSYNGKTSRNNIVYIDSEHILFYSSTMIVVMNINTYQQQILQGHTEEVQHVGFNKPIFMLSSAQKADKINKQPSFTIWDLKSCHRLTSVCYHSENITQVGFCENGEYLVTIGGSAQSNVTLAVWKVKDLLNAGKTNKNTIKGLQPLCETSIGRVSVNTLYFDHGHSDNHNINIVLGIDKGVKFFTIKLPEKQIEEKKATYDSNESMTNIYGIAFQGDDIFAGGENGNVYVFRQDKVVDSKFKAESTGIHCLGFIDRGDNTYLMTLSDSGKVSLWHEGQLAKQYELYDEEINCKLGSESLKLTPRSFGYKNDTLIIGFEQNVIMKYDIRRNQREVLIAGPSHSPQFMTMHPTRKIYAVVGLDKHLRLYSYEAHLQKNRNSLINCIELQYQAKSCDFSPDGKYFAMGYENGVFEVFQVYDNEGEYFQIDCLKLFDLNRRYPVQCVKFSPNGKYLLITCNKDIVVFNATTDDFEQEGLLKGNIQQVTFVQFDKTSQYAMTNSIDGQVIAWELMPGAFTKLDPAKVKDVLWDRKCCVYAWDTIGTWQSDMIETDMNCVDISNDKKLIAVSDSNGAPRIYCYPAYLVNQSYLTLEQGHISQVINSKFTPEDYFLITLGEADHTMMVWSYKAFGLNKDTVQTVTSGAVTDKVRPQINSQLNDSSDRQEMRTPDNKMNTSRDIDIALNKKLEQLGESQSKKTINKDDENLLE</sequence>
<dbReference type="InterPro" id="IPR015943">
    <property type="entry name" value="WD40/YVTN_repeat-like_dom_sf"/>
</dbReference>
<keyword evidence="1 3" id="KW-0853">WD repeat</keyword>
<dbReference type="InParanoid" id="A0A078AE90"/>
<dbReference type="SUPFAM" id="SSF101898">
    <property type="entry name" value="NHL repeat"/>
    <property type="match status" value="1"/>
</dbReference>
<feature type="region of interest" description="Disordered" evidence="4">
    <location>
        <begin position="972"/>
        <end position="996"/>
    </location>
</feature>
<evidence type="ECO:0000256" key="4">
    <source>
        <dbReference type="SAM" id="MobiDB-lite"/>
    </source>
</evidence>